<name>A0ABR1QZY9_9PEZI</name>
<dbReference type="EMBL" id="JAQQWI010000024">
    <property type="protein sequence ID" value="KAK7994297.1"/>
    <property type="molecule type" value="Genomic_DNA"/>
</dbReference>
<organism evidence="1 2">
    <name type="scientific">Apiospora marii</name>
    <dbReference type="NCBI Taxonomy" id="335849"/>
    <lineage>
        <taxon>Eukaryota</taxon>
        <taxon>Fungi</taxon>
        <taxon>Dikarya</taxon>
        <taxon>Ascomycota</taxon>
        <taxon>Pezizomycotina</taxon>
        <taxon>Sordariomycetes</taxon>
        <taxon>Xylariomycetidae</taxon>
        <taxon>Amphisphaeriales</taxon>
        <taxon>Apiosporaceae</taxon>
        <taxon>Apiospora</taxon>
    </lineage>
</organism>
<dbReference type="Proteomes" id="UP001396898">
    <property type="component" value="Unassembled WGS sequence"/>
</dbReference>
<protein>
    <submittedName>
        <fullName evidence="1">Uncharacterized protein</fullName>
    </submittedName>
</protein>
<keyword evidence="2" id="KW-1185">Reference proteome</keyword>
<sequence length="143" mass="15490">MPLFSRFDNSYAKRVTIAKQTFYCASAVAYNSCHDTQRLGADLRKNEVYSAVPGQECLRSTEIEIRTGASMIRDTNTPENVRTYGFVLANPQFQDWLAAPGLAGLGIVGSDGMGKTTVPGSVYEGVRADSPGRGICIFLGRSL</sequence>
<comment type="caution">
    <text evidence="1">The sequence shown here is derived from an EMBL/GenBank/DDBJ whole genome shotgun (WGS) entry which is preliminary data.</text>
</comment>
<reference evidence="1 2" key="1">
    <citation type="submission" date="2023-01" db="EMBL/GenBank/DDBJ databases">
        <title>Analysis of 21 Apiospora genomes using comparative genomics revels a genus with tremendous synthesis potential of carbohydrate active enzymes and secondary metabolites.</title>
        <authorList>
            <person name="Sorensen T."/>
        </authorList>
    </citation>
    <scope>NUCLEOTIDE SEQUENCE [LARGE SCALE GENOMIC DNA]</scope>
    <source>
        <strain evidence="1 2">CBS 20057</strain>
    </source>
</reference>
<proteinExistence type="predicted"/>
<evidence type="ECO:0000313" key="1">
    <source>
        <dbReference type="EMBL" id="KAK7994297.1"/>
    </source>
</evidence>
<accession>A0ABR1QZY9</accession>
<gene>
    <name evidence="1" type="ORF">PG991_015885</name>
</gene>
<evidence type="ECO:0000313" key="2">
    <source>
        <dbReference type="Proteomes" id="UP001396898"/>
    </source>
</evidence>